<protein>
    <submittedName>
        <fullName evidence="2">Uncharacterized protein</fullName>
    </submittedName>
</protein>
<evidence type="ECO:0000313" key="2">
    <source>
        <dbReference type="EMBL" id="KAL5112363.1"/>
    </source>
</evidence>
<reference evidence="2 3" key="1">
    <citation type="journal article" date="2022" name="Front. Cell. Infect. Microbiol.">
        <title>The Genomes of Two Strains of Taenia crassiceps the Animal Model for the Study of Human Cysticercosis.</title>
        <authorList>
            <person name="Bobes R.J."/>
            <person name="Estrada K."/>
            <person name="Rios-Valencia D.G."/>
            <person name="Calderon-Gallegos A."/>
            <person name="de la Torre P."/>
            <person name="Carrero J.C."/>
            <person name="Sanchez-Flores A."/>
            <person name="Laclette J.P."/>
        </authorList>
    </citation>
    <scope>NUCLEOTIDE SEQUENCE [LARGE SCALE GENOMIC DNA]</scope>
    <source>
        <strain evidence="2">WFUcys</strain>
    </source>
</reference>
<comment type="caution">
    <text evidence="2">The sequence shown here is derived from an EMBL/GenBank/DDBJ whole genome shotgun (WGS) entry which is preliminary data.</text>
</comment>
<dbReference type="EMBL" id="JAKROA010000001">
    <property type="protein sequence ID" value="KAL5112363.1"/>
    <property type="molecule type" value="Genomic_DNA"/>
</dbReference>
<gene>
    <name evidence="2" type="ORF">TcWFU_006663</name>
</gene>
<organism evidence="2 3">
    <name type="scientific">Taenia crassiceps</name>
    <dbReference type="NCBI Taxonomy" id="6207"/>
    <lineage>
        <taxon>Eukaryota</taxon>
        <taxon>Metazoa</taxon>
        <taxon>Spiralia</taxon>
        <taxon>Lophotrochozoa</taxon>
        <taxon>Platyhelminthes</taxon>
        <taxon>Cestoda</taxon>
        <taxon>Eucestoda</taxon>
        <taxon>Cyclophyllidea</taxon>
        <taxon>Taeniidae</taxon>
        <taxon>Taenia</taxon>
    </lineage>
</organism>
<dbReference type="Proteomes" id="UP001651158">
    <property type="component" value="Unassembled WGS sequence"/>
</dbReference>
<feature type="region of interest" description="Disordered" evidence="1">
    <location>
        <begin position="1"/>
        <end position="24"/>
    </location>
</feature>
<evidence type="ECO:0000256" key="1">
    <source>
        <dbReference type="SAM" id="MobiDB-lite"/>
    </source>
</evidence>
<evidence type="ECO:0000313" key="3">
    <source>
        <dbReference type="Proteomes" id="UP001651158"/>
    </source>
</evidence>
<sequence>MRHQARPLNSTAPRLTPLGLKQPAEGARRHHCHRLCSHVATGNYACLPVPGMAAEGSSQKAEGRPPQRSFVCGWRRFFFTFRPNYPFRGIWTRSGMKDQYHPHIN</sequence>
<name>A0ABR4QS23_9CEST</name>
<proteinExistence type="predicted"/>
<keyword evidence="3" id="KW-1185">Reference proteome</keyword>
<accession>A0ABR4QS23</accession>